<comment type="caution">
    <text evidence="1">The sequence shown here is derived from an EMBL/GenBank/DDBJ whole genome shotgun (WGS) entry which is preliminary data.</text>
</comment>
<reference evidence="1 2" key="1">
    <citation type="submission" date="2021-03" db="EMBL/GenBank/DDBJ databases">
        <title>Sequencing the genomes of 1000 actinobacteria strains.</title>
        <authorList>
            <person name="Klenk H.-P."/>
        </authorList>
    </citation>
    <scope>NUCLEOTIDE SEQUENCE [LARGE SCALE GENOMIC DNA]</scope>
    <source>
        <strain evidence="1 2">DSM 45256</strain>
    </source>
</reference>
<dbReference type="Proteomes" id="UP001519295">
    <property type="component" value="Unassembled WGS sequence"/>
</dbReference>
<proteinExistence type="predicted"/>
<dbReference type="RefSeq" id="WP_281071900.1">
    <property type="nucleotide sequence ID" value="NZ_JAGINU010000001.1"/>
</dbReference>
<keyword evidence="2" id="KW-1185">Reference proteome</keyword>
<name>A0ABS4W226_9PSEU</name>
<evidence type="ECO:0000313" key="1">
    <source>
        <dbReference type="EMBL" id="MBP2370257.1"/>
    </source>
</evidence>
<dbReference type="EMBL" id="JAGINU010000001">
    <property type="protein sequence ID" value="MBP2370257.1"/>
    <property type="molecule type" value="Genomic_DNA"/>
</dbReference>
<evidence type="ECO:0000313" key="2">
    <source>
        <dbReference type="Proteomes" id="UP001519295"/>
    </source>
</evidence>
<organism evidence="1 2">
    <name type="scientific">Pseudonocardia parietis</name>
    <dbReference type="NCBI Taxonomy" id="570936"/>
    <lineage>
        <taxon>Bacteria</taxon>
        <taxon>Bacillati</taxon>
        <taxon>Actinomycetota</taxon>
        <taxon>Actinomycetes</taxon>
        <taxon>Pseudonocardiales</taxon>
        <taxon>Pseudonocardiaceae</taxon>
        <taxon>Pseudonocardia</taxon>
    </lineage>
</organism>
<gene>
    <name evidence="1" type="ORF">JOF36_005953</name>
</gene>
<protein>
    <submittedName>
        <fullName evidence="1">Uncharacterized protein</fullName>
    </submittedName>
</protein>
<accession>A0ABS4W226</accession>
<sequence length="43" mass="4674">MVTRPIPCRDCGAPVATDPDGLPYAFCPEHLPIVASAYDEEQQ</sequence>